<feature type="transmembrane region" description="Helical" evidence="5">
    <location>
        <begin position="6"/>
        <end position="24"/>
    </location>
</feature>
<dbReference type="GO" id="GO:0055085">
    <property type="term" value="P:transmembrane transport"/>
    <property type="evidence" value="ECO:0007669"/>
    <property type="project" value="InterPro"/>
</dbReference>
<sequence>ALALGTLFGSCLFNLTILALLDILYRPAPILSQASLRHIASAGMGILLIAIAAGSIFAGERFSGFALGWVGIPSIVIIILYLVGARQMFRFERKHQLTSLQAVPLQYEKIPTRMAYLRFTLAALAVIGAGIWLAFVGDEIAETTGCSASFVGTLFLAITTSMPELAVSVAALRLGAIDMAVAGILGANMLDMVAITWVDLFYTSGPILFQPRSLVSSAHLTTAAVAVVMSLLVIIGLRFQQQRKTFIVISWYGPLLIGLYIFGAYALFISGVGLG</sequence>
<evidence type="ECO:0000259" key="6">
    <source>
        <dbReference type="Pfam" id="PF01699"/>
    </source>
</evidence>
<keyword evidence="3 5" id="KW-1133">Transmembrane helix</keyword>
<dbReference type="InterPro" id="IPR044880">
    <property type="entry name" value="NCX_ion-bd_dom_sf"/>
</dbReference>
<name>X1MGK2_9ZZZZ</name>
<feature type="transmembrane region" description="Helical" evidence="5">
    <location>
        <begin position="218"/>
        <end position="239"/>
    </location>
</feature>
<comment type="subcellular location">
    <subcellularLocation>
        <location evidence="1">Membrane</location>
        <topology evidence="1">Multi-pass membrane protein</topology>
    </subcellularLocation>
</comment>
<reference evidence="7" key="1">
    <citation type="journal article" date="2014" name="Front. Microbiol.">
        <title>High frequency of phylogenetically diverse reductive dehalogenase-homologous genes in deep subseafloor sedimentary metagenomes.</title>
        <authorList>
            <person name="Kawai M."/>
            <person name="Futagami T."/>
            <person name="Toyoda A."/>
            <person name="Takaki Y."/>
            <person name="Nishi S."/>
            <person name="Hori S."/>
            <person name="Arai W."/>
            <person name="Tsubouchi T."/>
            <person name="Morono Y."/>
            <person name="Uchiyama I."/>
            <person name="Ito T."/>
            <person name="Fujiyama A."/>
            <person name="Inagaki F."/>
            <person name="Takami H."/>
        </authorList>
    </citation>
    <scope>NUCLEOTIDE SEQUENCE</scope>
    <source>
        <strain evidence="7">Expedition CK06-06</strain>
    </source>
</reference>
<evidence type="ECO:0000256" key="5">
    <source>
        <dbReference type="SAM" id="Phobius"/>
    </source>
</evidence>
<proteinExistence type="predicted"/>
<evidence type="ECO:0000256" key="4">
    <source>
        <dbReference type="ARBA" id="ARBA00023136"/>
    </source>
</evidence>
<dbReference type="AlphaFoldDB" id="X1MGK2"/>
<feature type="transmembrane region" description="Helical" evidence="5">
    <location>
        <begin position="64"/>
        <end position="84"/>
    </location>
</feature>
<accession>X1MGK2</accession>
<evidence type="ECO:0000256" key="1">
    <source>
        <dbReference type="ARBA" id="ARBA00004141"/>
    </source>
</evidence>
<evidence type="ECO:0000313" key="7">
    <source>
        <dbReference type="EMBL" id="GAI17211.1"/>
    </source>
</evidence>
<feature type="non-terminal residue" evidence="7">
    <location>
        <position position="1"/>
    </location>
</feature>
<dbReference type="Gene3D" id="1.20.1420.30">
    <property type="entry name" value="NCX, central ion-binding region"/>
    <property type="match status" value="1"/>
</dbReference>
<feature type="transmembrane region" description="Helical" evidence="5">
    <location>
        <begin position="36"/>
        <end position="58"/>
    </location>
</feature>
<keyword evidence="2 5" id="KW-0812">Transmembrane</keyword>
<feature type="transmembrane region" description="Helical" evidence="5">
    <location>
        <begin position="115"/>
        <end position="135"/>
    </location>
</feature>
<organism evidence="7">
    <name type="scientific">marine sediment metagenome</name>
    <dbReference type="NCBI Taxonomy" id="412755"/>
    <lineage>
        <taxon>unclassified sequences</taxon>
        <taxon>metagenomes</taxon>
        <taxon>ecological metagenomes</taxon>
    </lineage>
</organism>
<comment type="caution">
    <text evidence="7">The sequence shown here is derived from an EMBL/GenBank/DDBJ whole genome shotgun (WGS) entry which is preliminary data.</text>
</comment>
<dbReference type="Pfam" id="PF01699">
    <property type="entry name" value="Na_Ca_ex"/>
    <property type="match status" value="1"/>
</dbReference>
<evidence type="ECO:0000256" key="2">
    <source>
        <dbReference type="ARBA" id="ARBA00022692"/>
    </source>
</evidence>
<evidence type="ECO:0000256" key="3">
    <source>
        <dbReference type="ARBA" id="ARBA00022989"/>
    </source>
</evidence>
<feature type="transmembrane region" description="Helical" evidence="5">
    <location>
        <begin position="147"/>
        <end position="172"/>
    </location>
</feature>
<feature type="transmembrane region" description="Helical" evidence="5">
    <location>
        <begin position="251"/>
        <end position="274"/>
    </location>
</feature>
<dbReference type="EMBL" id="BARV01006827">
    <property type="protein sequence ID" value="GAI17211.1"/>
    <property type="molecule type" value="Genomic_DNA"/>
</dbReference>
<gene>
    <name evidence="7" type="ORF">S06H3_13973</name>
</gene>
<feature type="domain" description="Sodium/calcium exchanger membrane region" evidence="6">
    <location>
        <begin position="116"/>
        <end position="268"/>
    </location>
</feature>
<dbReference type="GO" id="GO:0016020">
    <property type="term" value="C:membrane"/>
    <property type="evidence" value="ECO:0007669"/>
    <property type="project" value="UniProtKB-SubCell"/>
</dbReference>
<keyword evidence="4 5" id="KW-0472">Membrane</keyword>
<feature type="transmembrane region" description="Helical" evidence="5">
    <location>
        <begin position="179"/>
        <end position="198"/>
    </location>
</feature>
<dbReference type="InterPro" id="IPR004837">
    <property type="entry name" value="NaCa_Exmemb"/>
</dbReference>
<protein>
    <recommendedName>
        <fullName evidence="6">Sodium/calcium exchanger membrane region domain-containing protein</fullName>
    </recommendedName>
</protein>